<gene>
    <name evidence="3" type="ORF">DCAR_0104425</name>
</gene>
<reference evidence="3" key="1">
    <citation type="journal article" date="2016" name="Nat. Genet.">
        <title>A high-quality carrot genome assembly provides new insights into carotenoid accumulation and asterid genome evolution.</title>
        <authorList>
            <person name="Iorizzo M."/>
            <person name="Ellison S."/>
            <person name="Senalik D."/>
            <person name="Zeng P."/>
            <person name="Satapoomin P."/>
            <person name="Huang J."/>
            <person name="Bowman M."/>
            <person name="Iovene M."/>
            <person name="Sanseverino W."/>
            <person name="Cavagnaro P."/>
            <person name="Yildiz M."/>
            <person name="Macko-Podgorni A."/>
            <person name="Moranska E."/>
            <person name="Grzebelus E."/>
            <person name="Grzebelus D."/>
            <person name="Ashrafi H."/>
            <person name="Zheng Z."/>
            <person name="Cheng S."/>
            <person name="Spooner D."/>
            <person name="Van Deynze A."/>
            <person name="Simon P."/>
        </authorList>
    </citation>
    <scope>NUCLEOTIDE SEQUENCE</scope>
    <source>
        <tissue evidence="3">Leaf</tissue>
    </source>
</reference>
<dbReference type="PROSITE" id="PS51782">
    <property type="entry name" value="LYSM"/>
    <property type="match status" value="1"/>
</dbReference>
<dbReference type="Proteomes" id="UP000077755">
    <property type="component" value="Chromosome 1"/>
</dbReference>
<dbReference type="AlphaFoldDB" id="A0A166IU34"/>
<evidence type="ECO:0000256" key="1">
    <source>
        <dbReference type="ARBA" id="ARBA00022669"/>
    </source>
</evidence>
<dbReference type="InterPro" id="IPR052210">
    <property type="entry name" value="LysM1-like"/>
</dbReference>
<dbReference type="EMBL" id="CP093343">
    <property type="protein sequence ID" value="WOG85237.1"/>
    <property type="molecule type" value="Genomic_DNA"/>
</dbReference>
<dbReference type="SUPFAM" id="SSF54106">
    <property type="entry name" value="LysM domain"/>
    <property type="match status" value="1"/>
</dbReference>
<keyword evidence="1" id="KW-0147">Chitin-binding</keyword>
<dbReference type="Pfam" id="PF01476">
    <property type="entry name" value="LysM"/>
    <property type="match status" value="1"/>
</dbReference>
<dbReference type="OMA" id="PNINCNF"/>
<name>A0A166IU34_DAUCS</name>
<proteinExistence type="predicted"/>
<dbReference type="Gramene" id="KZN11490">
    <property type="protein sequence ID" value="KZN11490"/>
    <property type="gene ID" value="DCAR_004146"/>
</dbReference>
<dbReference type="InterPro" id="IPR036779">
    <property type="entry name" value="LysM_dom_sf"/>
</dbReference>
<dbReference type="CDD" id="cd00118">
    <property type="entry name" value="LysM"/>
    <property type="match status" value="1"/>
</dbReference>
<accession>A0A166IU34</accession>
<keyword evidence="4" id="KW-1185">Reference proteome</keyword>
<sequence length="94" mass="9956">MAFLNNNKAALLVLVLSIFLIITIAESRPVFHVVATKAKAVPACDTVLGVTKGDTCFDIAKSFELTTPEFDAINPNINCAALFVGQWVCVAGTA</sequence>
<evidence type="ECO:0000256" key="2">
    <source>
        <dbReference type="ARBA" id="ARBA00023026"/>
    </source>
</evidence>
<reference evidence="3" key="2">
    <citation type="submission" date="2022-03" db="EMBL/GenBank/DDBJ databases">
        <title>Draft title - Genomic analysis of global carrot germplasm unveils the trajectory of domestication and the origin of high carotenoid orange carrot.</title>
        <authorList>
            <person name="Iorizzo M."/>
            <person name="Ellison S."/>
            <person name="Senalik D."/>
            <person name="Macko-Podgorni A."/>
            <person name="Grzebelus D."/>
            <person name="Bostan H."/>
            <person name="Rolling W."/>
            <person name="Curaba J."/>
            <person name="Simon P."/>
        </authorList>
    </citation>
    <scope>NUCLEOTIDE SEQUENCE</scope>
    <source>
        <tissue evidence="3">Leaf</tissue>
    </source>
</reference>
<evidence type="ECO:0000313" key="3">
    <source>
        <dbReference type="EMBL" id="WOG85237.1"/>
    </source>
</evidence>
<dbReference type="PANTHER" id="PTHR34997:SF1">
    <property type="entry name" value="PEPTIDOGLYCAN-BINDING LYSIN DOMAIN"/>
    <property type="match status" value="1"/>
</dbReference>
<evidence type="ECO:0000313" key="4">
    <source>
        <dbReference type="Proteomes" id="UP000077755"/>
    </source>
</evidence>
<dbReference type="SMART" id="SM00257">
    <property type="entry name" value="LysM"/>
    <property type="match status" value="1"/>
</dbReference>
<keyword evidence="2" id="KW-0843">Virulence</keyword>
<protein>
    <submittedName>
        <fullName evidence="3">Uncharacterized protein</fullName>
    </submittedName>
</protein>
<dbReference type="PANTHER" id="PTHR34997">
    <property type="entry name" value="AM15"/>
    <property type="match status" value="1"/>
</dbReference>
<dbReference type="InterPro" id="IPR018392">
    <property type="entry name" value="LysM"/>
</dbReference>
<dbReference type="GO" id="GO:0008061">
    <property type="term" value="F:chitin binding"/>
    <property type="evidence" value="ECO:0007669"/>
    <property type="project" value="UniProtKB-KW"/>
</dbReference>
<dbReference type="Gene3D" id="3.10.350.10">
    <property type="entry name" value="LysM domain"/>
    <property type="match status" value="1"/>
</dbReference>
<organism evidence="3 4">
    <name type="scientific">Daucus carota subsp. sativus</name>
    <name type="common">Carrot</name>
    <dbReference type="NCBI Taxonomy" id="79200"/>
    <lineage>
        <taxon>Eukaryota</taxon>
        <taxon>Viridiplantae</taxon>
        <taxon>Streptophyta</taxon>
        <taxon>Embryophyta</taxon>
        <taxon>Tracheophyta</taxon>
        <taxon>Spermatophyta</taxon>
        <taxon>Magnoliopsida</taxon>
        <taxon>eudicotyledons</taxon>
        <taxon>Gunneridae</taxon>
        <taxon>Pentapetalae</taxon>
        <taxon>asterids</taxon>
        <taxon>campanulids</taxon>
        <taxon>Apiales</taxon>
        <taxon>Apiaceae</taxon>
        <taxon>Apioideae</taxon>
        <taxon>Scandiceae</taxon>
        <taxon>Daucinae</taxon>
        <taxon>Daucus</taxon>
        <taxon>Daucus sect. Daucus</taxon>
    </lineage>
</organism>